<comment type="caution">
    <text evidence="2">The sequence shown here is derived from an EMBL/GenBank/DDBJ whole genome shotgun (WGS) entry which is preliminary data.</text>
</comment>
<proteinExistence type="predicted"/>
<feature type="signal peptide" evidence="1">
    <location>
        <begin position="1"/>
        <end position="24"/>
    </location>
</feature>
<organism evidence="2 3">
    <name type="scientific">Trichonephila inaurata madagascariensis</name>
    <dbReference type="NCBI Taxonomy" id="2747483"/>
    <lineage>
        <taxon>Eukaryota</taxon>
        <taxon>Metazoa</taxon>
        <taxon>Ecdysozoa</taxon>
        <taxon>Arthropoda</taxon>
        <taxon>Chelicerata</taxon>
        <taxon>Arachnida</taxon>
        <taxon>Araneae</taxon>
        <taxon>Araneomorphae</taxon>
        <taxon>Entelegynae</taxon>
        <taxon>Araneoidea</taxon>
        <taxon>Nephilidae</taxon>
        <taxon>Trichonephila</taxon>
        <taxon>Trichonephila inaurata</taxon>
    </lineage>
</organism>
<dbReference type="AlphaFoldDB" id="A0A8X6IC27"/>
<protein>
    <recommendedName>
        <fullName evidence="4">Secreted protein</fullName>
    </recommendedName>
</protein>
<evidence type="ECO:0008006" key="4">
    <source>
        <dbReference type="Google" id="ProtNLM"/>
    </source>
</evidence>
<sequence length="85" mass="9788">MLFGVVRIVLQVGLFLLFARKAQPNGMEELFPVVGVDIILCPGKRKTRTTTLANRRREKCQMGRIRLRIRSGRTSTNYRSFSTLF</sequence>
<evidence type="ECO:0000313" key="2">
    <source>
        <dbReference type="EMBL" id="GFS39815.1"/>
    </source>
</evidence>
<feature type="chain" id="PRO_5036498202" description="Secreted protein" evidence="1">
    <location>
        <begin position="25"/>
        <end position="85"/>
    </location>
</feature>
<gene>
    <name evidence="2" type="ORF">TNIN_235031</name>
</gene>
<dbReference type="EMBL" id="BMAV01025235">
    <property type="protein sequence ID" value="GFS39815.1"/>
    <property type="molecule type" value="Genomic_DNA"/>
</dbReference>
<evidence type="ECO:0000313" key="3">
    <source>
        <dbReference type="Proteomes" id="UP000886998"/>
    </source>
</evidence>
<evidence type="ECO:0000256" key="1">
    <source>
        <dbReference type="SAM" id="SignalP"/>
    </source>
</evidence>
<dbReference type="Proteomes" id="UP000886998">
    <property type="component" value="Unassembled WGS sequence"/>
</dbReference>
<reference evidence="2" key="1">
    <citation type="submission" date="2020-08" db="EMBL/GenBank/DDBJ databases">
        <title>Multicomponent nature underlies the extraordinary mechanical properties of spider dragline silk.</title>
        <authorList>
            <person name="Kono N."/>
            <person name="Nakamura H."/>
            <person name="Mori M."/>
            <person name="Yoshida Y."/>
            <person name="Ohtoshi R."/>
            <person name="Malay A.D."/>
            <person name="Moran D.A.P."/>
            <person name="Tomita M."/>
            <person name="Numata K."/>
            <person name="Arakawa K."/>
        </authorList>
    </citation>
    <scope>NUCLEOTIDE SEQUENCE</scope>
</reference>
<keyword evidence="1" id="KW-0732">Signal</keyword>
<keyword evidence="3" id="KW-1185">Reference proteome</keyword>
<name>A0A8X6IC27_9ARAC</name>
<accession>A0A8X6IC27</accession>